<dbReference type="PANTHER" id="PTHR12213:SF0">
    <property type="entry name" value="CORRINOID ADENOSYLTRANSFERASE MMAB"/>
    <property type="match status" value="1"/>
</dbReference>
<evidence type="ECO:0000259" key="4">
    <source>
        <dbReference type="Pfam" id="PF01923"/>
    </source>
</evidence>
<evidence type="ECO:0000256" key="3">
    <source>
        <dbReference type="ARBA" id="ARBA00022840"/>
    </source>
</evidence>
<dbReference type="SUPFAM" id="SSF89028">
    <property type="entry name" value="Cobalamin adenosyltransferase-like"/>
    <property type="match status" value="1"/>
</dbReference>
<dbReference type="GO" id="GO:0008817">
    <property type="term" value="F:corrinoid adenosyltransferase activity"/>
    <property type="evidence" value="ECO:0007669"/>
    <property type="project" value="TreeGrafter"/>
</dbReference>
<proteinExistence type="predicted"/>
<dbReference type="InterPro" id="IPR036451">
    <property type="entry name" value="CblAdoTrfase-like_sf"/>
</dbReference>
<dbReference type="Pfam" id="PF01923">
    <property type="entry name" value="Cob_adeno_trans"/>
    <property type="match status" value="1"/>
</dbReference>
<organism evidence="5">
    <name type="scientific">freshwater metagenome</name>
    <dbReference type="NCBI Taxonomy" id="449393"/>
    <lineage>
        <taxon>unclassified sequences</taxon>
        <taxon>metagenomes</taxon>
        <taxon>ecological metagenomes</taxon>
    </lineage>
</organism>
<feature type="domain" description="Cobalamin adenosyltransferase-like" evidence="4">
    <location>
        <begin position="46"/>
        <end position="210"/>
    </location>
</feature>
<dbReference type="EMBL" id="CAFBNR010000024">
    <property type="protein sequence ID" value="CAB4961906.1"/>
    <property type="molecule type" value="Genomic_DNA"/>
</dbReference>
<keyword evidence="1" id="KW-0808">Transferase</keyword>
<evidence type="ECO:0000256" key="2">
    <source>
        <dbReference type="ARBA" id="ARBA00022741"/>
    </source>
</evidence>
<evidence type="ECO:0000256" key="1">
    <source>
        <dbReference type="ARBA" id="ARBA00022679"/>
    </source>
</evidence>
<sequence>MSLQGIQPKRRNSHRTGHVGFDFGVYDLRVAEVVKYRERIMAREKVYTRAGDDGTTGLFYGGRVGKDSALPRAYGAVDEAQSILGLVRAEAGKGTELDDMLVHICRDLWVLMAELATLPENRHKLVDGKTRVTAEMVTHLETMIDSLDERFTPPTDFVVPGQNKVSALLDVGRTVARRAERHSLAAAPPPSQSTPYLNRLSDLLWTLARWQEGESLAVKDVI</sequence>
<accession>A0A6J7L152</accession>
<dbReference type="InterPro" id="IPR029499">
    <property type="entry name" value="PduO-typ"/>
</dbReference>
<protein>
    <submittedName>
        <fullName evidence="5">Unannotated protein</fullName>
    </submittedName>
</protein>
<reference evidence="5" key="1">
    <citation type="submission" date="2020-05" db="EMBL/GenBank/DDBJ databases">
        <authorList>
            <person name="Chiriac C."/>
            <person name="Salcher M."/>
            <person name="Ghai R."/>
            <person name="Kavagutti S V."/>
        </authorList>
    </citation>
    <scope>NUCLEOTIDE SEQUENCE</scope>
</reference>
<dbReference type="NCBIfam" id="TIGR00636">
    <property type="entry name" value="PduO_Nterm"/>
    <property type="match status" value="1"/>
</dbReference>
<dbReference type="GO" id="GO:0005524">
    <property type="term" value="F:ATP binding"/>
    <property type="evidence" value="ECO:0007669"/>
    <property type="project" value="UniProtKB-KW"/>
</dbReference>
<evidence type="ECO:0000313" key="5">
    <source>
        <dbReference type="EMBL" id="CAB4961906.1"/>
    </source>
</evidence>
<gene>
    <name evidence="5" type="ORF">UFOPK3879_00669</name>
</gene>
<dbReference type="InterPro" id="IPR016030">
    <property type="entry name" value="CblAdoTrfase-like"/>
</dbReference>
<dbReference type="PANTHER" id="PTHR12213">
    <property type="entry name" value="CORRINOID ADENOSYLTRANSFERASE"/>
    <property type="match status" value="1"/>
</dbReference>
<name>A0A6J7L152_9ZZZZ</name>
<keyword evidence="3" id="KW-0067">ATP-binding</keyword>
<dbReference type="AlphaFoldDB" id="A0A6J7L152"/>
<keyword evidence="2" id="KW-0547">Nucleotide-binding</keyword>
<dbReference type="Gene3D" id="1.20.1200.10">
    <property type="entry name" value="Cobalamin adenosyltransferase-like"/>
    <property type="match status" value="1"/>
</dbReference>